<dbReference type="AlphaFoldDB" id="A0A1F6GTQ5"/>
<dbReference type="InterPro" id="IPR029062">
    <property type="entry name" value="Class_I_gatase-like"/>
</dbReference>
<dbReference type="CDD" id="cd01743">
    <property type="entry name" value="GATase1_Anthranilate_Synthase"/>
    <property type="match status" value="1"/>
</dbReference>
<keyword evidence="1" id="KW-0315">Glutamine amidotransferase</keyword>
<evidence type="ECO:0000313" key="3">
    <source>
        <dbReference type="EMBL" id="OGH01566.1"/>
    </source>
</evidence>
<accession>A0A1F6GTQ5</accession>
<dbReference type="PROSITE" id="PS51273">
    <property type="entry name" value="GATASE_TYPE_1"/>
    <property type="match status" value="1"/>
</dbReference>
<sequence>MKPLKIYMLDNYDSFTFNLVEYFKLLGANVVVYRNDVPVAQVALEKPDLIVISPGPSIPSQAGHLIEVIRTYQGQIPIFGVCLGHQGMIEAFGGELGFLDTPVHGKSSPIRHNGQGIFAGLPDQIEVGRYHSLIGTRIPDCLEVTAQTADGIVMAVAHKSLKAIGVQF</sequence>
<dbReference type="Pfam" id="PF00117">
    <property type="entry name" value="GATase"/>
    <property type="match status" value="1"/>
</dbReference>
<dbReference type="PANTHER" id="PTHR43418">
    <property type="entry name" value="MULTIFUNCTIONAL TRYPTOPHAN BIOSYNTHESIS PROTEIN-RELATED"/>
    <property type="match status" value="1"/>
</dbReference>
<feature type="domain" description="Glutamine amidotransferase" evidence="2">
    <location>
        <begin position="8"/>
        <end position="168"/>
    </location>
</feature>
<dbReference type="PRINTS" id="PR00096">
    <property type="entry name" value="GATASE"/>
</dbReference>
<dbReference type="SUPFAM" id="SSF52317">
    <property type="entry name" value="Class I glutamine amidotransferase-like"/>
    <property type="match status" value="1"/>
</dbReference>
<dbReference type="PRINTS" id="PR00099">
    <property type="entry name" value="CPSGATASE"/>
</dbReference>
<dbReference type="PANTHER" id="PTHR43418:SF4">
    <property type="entry name" value="MULTIFUNCTIONAL TRYPTOPHAN BIOSYNTHESIS PROTEIN"/>
    <property type="match status" value="1"/>
</dbReference>
<gene>
    <name evidence="3" type="ORF">A2557_03995</name>
</gene>
<dbReference type="GO" id="GO:0004049">
    <property type="term" value="F:anthranilate synthase activity"/>
    <property type="evidence" value="ECO:0007669"/>
    <property type="project" value="TreeGrafter"/>
</dbReference>
<dbReference type="FunFam" id="3.40.50.880:FF:000003">
    <property type="entry name" value="Anthranilate synthase component II"/>
    <property type="match status" value="1"/>
</dbReference>
<name>A0A1F6GTQ5_9PROT</name>
<evidence type="ECO:0000259" key="2">
    <source>
        <dbReference type="Pfam" id="PF00117"/>
    </source>
</evidence>
<dbReference type="InterPro" id="IPR006221">
    <property type="entry name" value="TrpG/PapA_dom"/>
</dbReference>
<dbReference type="GO" id="GO:0000162">
    <property type="term" value="P:L-tryptophan biosynthetic process"/>
    <property type="evidence" value="ECO:0007669"/>
    <property type="project" value="TreeGrafter"/>
</dbReference>
<protein>
    <submittedName>
        <fullName evidence="3">Anthranilate/aminodeoxychorismate synthase component II</fullName>
    </submittedName>
</protein>
<organism evidence="3 4">
    <name type="scientific">Candidatus Lambdaproteobacteria bacterium RIFOXYD2_FULL_56_26</name>
    <dbReference type="NCBI Taxonomy" id="1817773"/>
    <lineage>
        <taxon>Bacteria</taxon>
        <taxon>Pseudomonadati</taxon>
        <taxon>Pseudomonadota</taxon>
        <taxon>Candidatus Lambdaproteobacteria</taxon>
    </lineage>
</organism>
<dbReference type="Gene3D" id="3.40.50.880">
    <property type="match status" value="1"/>
</dbReference>
<reference evidence="3 4" key="1">
    <citation type="journal article" date="2016" name="Nat. Commun.">
        <title>Thousands of microbial genomes shed light on interconnected biogeochemical processes in an aquifer system.</title>
        <authorList>
            <person name="Anantharaman K."/>
            <person name="Brown C.T."/>
            <person name="Hug L.A."/>
            <person name="Sharon I."/>
            <person name="Castelle C.J."/>
            <person name="Probst A.J."/>
            <person name="Thomas B.C."/>
            <person name="Singh A."/>
            <person name="Wilkins M.J."/>
            <person name="Karaoz U."/>
            <person name="Brodie E.L."/>
            <person name="Williams K.H."/>
            <person name="Hubbard S.S."/>
            <person name="Banfield J.F."/>
        </authorList>
    </citation>
    <scope>NUCLEOTIDE SEQUENCE [LARGE SCALE GENOMIC DNA]</scope>
</reference>
<dbReference type="InterPro" id="IPR050472">
    <property type="entry name" value="Anth_synth/Amidotransfase"/>
</dbReference>
<dbReference type="EMBL" id="MFNF01000032">
    <property type="protein sequence ID" value="OGH01566.1"/>
    <property type="molecule type" value="Genomic_DNA"/>
</dbReference>
<evidence type="ECO:0000256" key="1">
    <source>
        <dbReference type="ARBA" id="ARBA00022962"/>
    </source>
</evidence>
<comment type="caution">
    <text evidence="3">The sequence shown here is derived from an EMBL/GenBank/DDBJ whole genome shotgun (WGS) entry which is preliminary data.</text>
</comment>
<dbReference type="InterPro" id="IPR017926">
    <property type="entry name" value="GATASE"/>
</dbReference>
<dbReference type="PRINTS" id="PR00097">
    <property type="entry name" value="ANTSNTHASEII"/>
</dbReference>
<dbReference type="GO" id="GO:0005829">
    <property type="term" value="C:cytosol"/>
    <property type="evidence" value="ECO:0007669"/>
    <property type="project" value="TreeGrafter"/>
</dbReference>
<feature type="non-terminal residue" evidence="3">
    <location>
        <position position="168"/>
    </location>
</feature>
<dbReference type="NCBIfam" id="TIGR00566">
    <property type="entry name" value="trpG_papA"/>
    <property type="match status" value="1"/>
</dbReference>
<dbReference type="Proteomes" id="UP000177583">
    <property type="component" value="Unassembled WGS sequence"/>
</dbReference>
<evidence type="ECO:0000313" key="4">
    <source>
        <dbReference type="Proteomes" id="UP000177583"/>
    </source>
</evidence>
<proteinExistence type="predicted"/>